<dbReference type="Pfam" id="PF12697">
    <property type="entry name" value="Abhydrolase_6"/>
    <property type="match status" value="1"/>
</dbReference>
<feature type="domain" description="AB hydrolase-1" evidence="1">
    <location>
        <begin position="32"/>
        <end position="275"/>
    </location>
</feature>
<organism evidence="2 3">
    <name type="scientific">Mycena alexandri</name>
    <dbReference type="NCBI Taxonomy" id="1745969"/>
    <lineage>
        <taxon>Eukaryota</taxon>
        <taxon>Fungi</taxon>
        <taxon>Dikarya</taxon>
        <taxon>Basidiomycota</taxon>
        <taxon>Agaricomycotina</taxon>
        <taxon>Agaricomycetes</taxon>
        <taxon>Agaricomycetidae</taxon>
        <taxon>Agaricales</taxon>
        <taxon>Marasmiineae</taxon>
        <taxon>Mycenaceae</taxon>
        <taxon>Mycena</taxon>
    </lineage>
</organism>
<sequence length="293" mass="31584">MSPIQTDARVLHSSDGTVIYAEATGSAHNPHVVLLPGLTLSGCVYDDLCADPQLLDTLYIVRYDMRGHGRSGKPTTAEAYASKMWADDFKTVVDAFALHKPVLVGWSMGASVATDVVAHLPPATLSGVIYLSGLPCTGELLSELVAPDLAVALPGLLSKDDVPAFQASAAIFADKLFAQPDKVPYGVKCLYMGHSLTPEIMGLNLTRAMDVQALWNAGMDGLPLLILQGTLDAHRVAFNVKTVADVVKPHFKNLETVWFEGRGHALHYECPKDVVHHLIRFTKQVGGKDYRAA</sequence>
<dbReference type="InterPro" id="IPR000073">
    <property type="entry name" value="AB_hydrolase_1"/>
</dbReference>
<accession>A0AAD6T804</accession>
<reference evidence="2" key="1">
    <citation type="submission" date="2023-03" db="EMBL/GenBank/DDBJ databases">
        <title>Massive genome expansion in bonnet fungi (Mycena s.s.) driven by repeated elements and novel gene families across ecological guilds.</title>
        <authorList>
            <consortium name="Lawrence Berkeley National Laboratory"/>
            <person name="Harder C.B."/>
            <person name="Miyauchi S."/>
            <person name="Viragh M."/>
            <person name="Kuo A."/>
            <person name="Thoen E."/>
            <person name="Andreopoulos B."/>
            <person name="Lu D."/>
            <person name="Skrede I."/>
            <person name="Drula E."/>
            <person name="Henrissat B."/>
            <person name="Morin E."/>
            <person name="Kohler A."/>
            <person name="Barry K."/>
            <person name="LaButti K."/>
            <person name="Morin E."/>
            <person name="Salamov A."/>
            <person name="Lipzen A."/>
            <person name="Mereny Z."/>
            <person name="Hegedus B."/>
            <person name="Baldrian P."/>
            <person name="Stursova M."/>
            <person name="Weitz H."/>
            <person name="Taylor A."/>
            <person name="Grigoriev I.V."/>
            <person name="Nagy L.G."/>
            <person name="Martin F."/>
            <person name="Kauserud H."/>
        </authorList>
    </citation>
    <scope>NUCLEOTIDE SEQUENCE</scope>
    <source>
        <strain evidence="2">CBHHK200</strain>
    </source>
</reference>
<gene>
    <name evidence="2" type="ORF">C8F04DRAFT_1082702</name>
</gene>
<dbReference type="InterPro" id="IPR050266">
    <property type="entry name" value="AB_hydrolase_sf"/>
</dbReference>
<dbReference type="Gene3D" id="3.40.50.1820">
    <property type="entry name" value="alpha/beta hydrolase"/>
    <property type="match status" value="1"/>
</dbReference>
<comment type="caution">
    <text evidence="2">The sequence shown here is derived from an EMBL/GenBank/DDBJ whole genome shotgun (WGS) entry which is preliminary data.</text>
</comment>
<keyword evidence="3" id="KW-1185">Reference proteome</keyword>
<dbReference type="Proteomes" id="UP001218188">
    <property type="component" value="Unassembled WGS sequence"/>
</dbReference>
<dbReference type="EMBL" id="JARJCM010000021">
    <property type="protein sequence ID" value="KAJ7040556.1"/>
    <property type="molecule type" value="Genomic_DNA"/>
</dbReference>
<evidence type="ECO:0000259" key="1">
    <source>
        <dbReference type="Pfam" id="PF12697"/>
    </source>
</evidence>
<dbReference type="GO" id="GO:0016020">
    <property type="term" value="C:membrane"/>
    <property type="evidence" value="ECO:0007669"/>
    <property type="project" value="TreeGrafter"/>
</dbReference>
<feature type="non-terminal residue" evidence="2">
    <location>
        <position position="293"/>
    </location>
</feature>
<protein>
    <submittedName>
        <fullName evidence="2">Alpha/beta-hydrolase</fullName>
    </submittedName>
</protein>
<dbReference type="InterPro" id="IPR029058">
    <property type="entry name" value="AB_hydrolase_fold"/>
</dbReference>
<name>A0AAD6T804_9AGAR</name>
<dbReference type="SUPFAM" id="SSF53474">
    <property type="entry name" value="alpha/beta-Hydrolases"/>
    <property type="match status" value="1"/>
</dbReference>
<evidence type="ECO:0000313" key="3">
    <source>
        <dbReference type="Proteomes" id="UP001218188"/>
    </source>
</evidence>
<proteinExistence type="predicted"/>
<evidence type="ECO:0000313" key="2">
    <source>
        <dbReference type="EMBL" id="KAJ7040556.1"/>
    </source>
</evidence>
<dbReference type="PANTHER" id="PTHR43798:SF33">
    <property type="entry name" value="HYDROLASE, PUTATIVE (AFU_ORTHOLOGUE AFUA_2G14860)-RELATED"/>
    <property type="match status" value="1"/>
</dbReference>
<dbReference type="AlphaFoldDB" id="A0AAD6T804"/>
<dbReference type="PANTHER" id="PTHR43798">
    <property type="entry name" value="MONOACYLGLYCEROL LIPASE"/>
    <property type="match status" value="1"/>
</dbReference>